<evidence type="ECO:0000313" key="2">
    <source>
        <dbReference type="Proteomes" id="UP000005237"/>
    </source>
</evidence>
<proteinExistence type="predicted"/>
<evidence type="ECO:0000313" key="1">
    <source>
        <dbReference type="EnsemblMetazoa" id="CJA34515.1"/>
    </source>
</evidence>
<dbReference type="AlphaFoldDB" id="A0A8R1IIF2"/>
<reference evidence="1" key="2">
    <citation type="submission" date="2022-06" db="UniProtKB">
        <authorList>
            <consortium name="EnsemblMetazoa"/>
        </authorList>
    </citation>
    <scope>IDENTIFICATION</scope>
    <source>
        <strain evidence="1">DF5081</strain>
    </source>
</reference>
<accession>A0A8R1IIF2</accession>
<protein>
    <submittedName>
        <fullName evidence="1">Uncharacterized protein</fullName>
    </submittedName>
</protein>
<dbReference type="EnsemblMetazoa" id="CJA34515.1">
    <property type="protein sequence ID" value="CJA34515.1"/>
    <property type="gene ID" value="WBGene00210362"/>
</dbReference>
<organism evidence="1 2">
    <name type="scientific">Caenorhabditis japonica</name>
    <dbReference type="NCBI Taxonomy" id="281687"/>
    <lineage>
        <taxon>Eukaryota</taxon>
        <taxon>Metazoa</taxon>
        <taxon>Ecdysozoa</taxon>
        <taxon>Nematoda</taxon>
        <taxon>Chromadorea</taxon>
        <taxon>Rhabditida</taxon>
        <taxon>Rhabditina</taxon>
        <taxon>Rhabditomorpha</taxon>
        <taxon>Rhabditoidea</taxon>
        <taxon>Rhabditidae</taxon>
        <taxon>Peloderinae</taxon>
        <taxon>Caenorhabditis</taxon>
    </lineage>
</organism>
<reference evidence="2" key="1">
    <citation type="submission" date="2010-08" db="EMBL/GenBank/DDBJ databases">
        <authorList>
            <consortium name="Caenorhabditis japonica Sequencing Consortium"/>
            <person name="Wilson R.K."/>
        </authorList>
    </citation>
    <scope>NUCLEOTIDE SEQUENCE [LARGE SCALE GENOMIC DNA]</scope>
    <source>
        <strain evidence="2">DF5081</strain>
    </source>
</reference>
<dbReference type="PANTHER" id="PTHR47419">
    <property type="entry name" value="DROMYOSUPPRESSIN RECEPTOR RELATED-RELATED"/>
    <property type="match status" value="1"/>
</dbReference>
<name>A0A8R1IIF2_CAEJA</name>
<keyword evidence="2" id="KW-1185">Reference proteome</keyword>
<dbReference type="Proteomes" id="UP000005237">
    <property type="component" value="Unassembled WGS sequence"/>
</dbReference>
<dbReference type="PANTHER" id="PTHR47419:SF2">
    <property type="entry name" value="G-PROTEIN COUPLED RECEPTORS FAMILY 1 PROFILE DOMAIN-CONTAINING PROTEIN"/>
    <property type="match status" value="1"/>
</dbReference>
<sequence length="97" mass="11151">MLLLSMFLLARIDDGRKSMASRTSSNKMDKTSQIDRSSRFIQFVLVVFLVTESPQGVFNIFGGLCVIDYIKVPTPLRFIRRPSIAFRWDPVKILLKL</sequence>